<evidence type="ECO:0000313" key="3">
    <source>
        <dbReference type="Proteomes" id="UP001521785"/>
    </source>
</evidence>
<dbReference type="PANTHER" id="PTHR43539">
    <property type="entry name" value="FLAVIN-BINDING MONOOXYGENASE-LIKE PROTEIN (AFU_ORTHOLOGUE AFUA_4G09220)"/>
    <property type="match status" value="1"/>
</dbReference>
<dbReference type="EMBL" id="JAKJXO020000001">
    <property type="protein sequence ID" value="KAL1613211.1"/>
    <property type="molecule type" value="Genomic_DNA"/>
</dbReference>
<gene>
    <name evidence="2" type="ORF">SLS60_001443</name>
</gene>
<comment type="caution">
    <text evidence="2">The sequence shown here is derived from an EMBL/GenBank/DDBJ whole genome shotgun (WGS) entry which is preliminary data.</text>
</comment>
<accession>A0ABR3S931</accession>
<keyword evidence="3" id="KW-1185">Reference proteome</keyword>
<sequence>MDRNSGHDIAQNYHLSGAHSVTMLQRRGTYVIQASKGLFMLHKGMYEEVGPPLEDADVFGNSLPNAVQFGTSSFLSLPSTSYREIHTNDGVPALNVGLTNRIKQVEKENLDGLAKAGFNVDFGHDGSGIYRKYITRGGGYYIDVGCSQLIVDGKINVVQSPDGIKEFTQDGLVLADGRKLDADIVVLATGYANMRTSVEAAFGKAEAERCRDVWDLDDEGEINAMWRPTGHPGLWFLGGNLALCRIMSRYLAMQIKARSVGLSKA</sequence>
<dbReference type="SUPFAM" id="SSF51905">
    <property type="entry name" value="FAD/NAD(P)-binding domain"/>
    <property type="match status" value="1"/>
</dbReference>
<dbReference type="PANTHER" id="PTHR43539:SF24">
    <property type="entry name" value="FAD_NAD(P)-BINDING DOMAIN-CONTAINING PROTEIN-RELATED"/>
    <property type="match status" value="1"/>
</dbReference>
<proteinExistence type="predicted"/>
<organism evidence="2 3">
    <name type="scientific">Paraconiothyrium brasiliense</name>
    <dbReference type="NCBI Taxonomy" id="300254"/>
    <lineage>
        <taxon>Eukaryota</taxon>
        <taxon>Fungi</taxon>
        <taxon>Dikarya</taxon>
        <taxon>Ascomycota</taxon>
        <taxon>Pezizomycotina</taxon>
        <taxon>Dothideomycetes</taxon>
        <taxon>Pleosporomycetidae</taxon>
        <taxon>Pleosporales</taxon>
        <taxon>Massarineae</taxon>
        <taxon>Didymosphaeriaceae</taxon>
        <taxon>Paraconiothyrium</taxon>
    </lineage>
</organism>
<name>A0ABR3S931_9PLEO</name>
<protein>
    <submittedName>
        <fullName evidence="2">Uncharacterized protein</fullName>
    </submittedName>
</protein>
<dbReference type="InterPro" id="IPR050982">
    <property type="entry name" value="Auxin_biosynth/cation_transpt"/>
</dbReference>
<keyword evidence="1" id="KW-0560">Oxidoreductase</keyword>
<evidence type="ECO:0000256" key="1">
    <source>
        <dbReference type="ARBA" id="ARBA00023002"/>
    </source>
</evidence>
<dbReference type="InterPro" id="IPR036188">
    <property type="entry name" value="FAD/NAD-bd_sf"/>
</dbReference>
<evidence type="ECO:0000313" key="2">
    <source>
        <dbReference type="EMBL" id="KAL1613211.1"/>
    </source>
</evidence>
<dbReference type="Gene3D" id="3.50.50.60">
    <property type="entry name" value="FAD/NAD(P)-binding domain"/>
    <property type="match status" value="1"/>
</dbReference>
<reference evidence="2 3" key="1">
    <citation type="submission" date="2024-02" db="EMBL/GenBank/DDBJ databases">
        <title>De novo assembly and annotation of 12 fungi associated with fruit tree decline syndrome in Ontario, Canada.</title>
        <authorList>
            <person name="Sulman M."/>
            <person name="Ellouze W."/>
            <person name="Ilyukhin E."/>
        </authorList>
    </citation>
    <scope>NUCLEOTIDE SEQUENCE [LARGE SCALE GENOMIC DNA]</scope>
    <source>
        <strain evidence="2 3">M42-189</strain>
    </source>
</reference>
<dbReference type="Proteomes" id="UP001521785">
    <property type="component" value="Unassembled WGS sequence"/>
</dbReference>